<dbReference type="InterPro" id="IPR016187">
    <property type="entry name" value="CTDL_fold"/>
</dbReference>
<keyword evidence="4" id="KW-1185">Reference proteome</keyword>
<evidence type="ECO:0000313" key="3">
    <source>
        <dbReference type="EnsemblMetazoa" id="XP_038066773.1"/>
    </source>
</evidence>
<evidence type="ECO:0000256" key="1">
    <source>
        <dbReference type="SAM" id="SignalP"/>
    </source>
</evidence>
<organism evidence="3 4">
    <name type="scientific">Patiria miniata</name>
    <name type="common">Bat star</name>
    <name type="synonym">Asterina miniata</name>
    <dbReference type="NCBI Taxonomy" id="46514"/>
    <lineage>
        <taxon>Eukaryota</taxon>
        <taxon>Metazoa</taxon>
        <taxon>Echinodermata</taxon>
        <taxon>Eleutherozoa</taxon>
        <taxon>Asterozoa</taxon>
        <taxon>Asteroidea</taxon>
        <taxon>Valvatacea</taxon>
        <taxon>Valvatida</taxon>
        <taxon>Asterinidae</taxon>
        <taxon>Patiria</taxon>
    </lineage>
</organism>
<dbReference type="SMART" id="SM00034">
    <property type="entry name" value="CLECT"/>
    <property type="match status" value="1"/>
</dbReference>
<dbReference type="Proteomes" id="UP000887568">
    <property type="component" value="Unplaced"/>
</dbReference>
<dbReference type="OrthoDB" id="5989547at2759"/>
<dbReference type="SUPFAM" id="SSF56436">
    <property type="entry name" value="C-type lectin-like"/>
    <property type="match status" value="1"/>
</dbReference>
<dbReference type="GeneID" id="119736835"/>
<dbReference type="InterPro" id="IPR050111">
    <property type="entry name" value="C-type_lectin/snaclec_domain"/>
</dbReference>
<accession>A0A914ASY6</accession>
<keyword evidence="1" id="KW-0732">Signal</keyword>
<proteinExistence type="predicted"/>
<dbReference type="PANTHER" id="PTHR22803">
    <property type="entry name" value="MANNOSE, PHOSPHOLIPASE, LECTIN RECEPTOR RELATED"/>
    <property type="match status" value="1"/>
</dbReference>
<sequence length="147" mass="16709">MSPLVLFVVILQLVLITLAHDQGENTCLPSEKCPLSWKQWRDSCYRFTPTVHSWFAAREACLQLGGNLAAPRSQEENDFFWEFGKEEITSTVQKFWINCDDLKTNGQWFCEGESVDDPGAFLNWAANEPNHLPSEQCAAVVIDQQGR</sequence>
<feature type="chain" id="PRO_5037091324" description="C-type lectin domain-containing protein" evidence="1">
    <location>
        <begin position="20"/>
        <end position="147"/>
    </location>
</feature>
<evidence type="ECO:0000259" key="2">
    <source>
        <dbReference type="PROSITE" id="PS50041"/>
    </source>
</evidence>
<dbReference type="EnsemblMetazoa" id="XM_038210845.1">
    <property type="protein sequence ID" value="XP_038066773.1"/>
    <property type="gene ID" value="LOC119736835"/>
</dbReference>
<dbReference type="Pfam" id="PF00059">
    <property type="entry name" value="Lectin_C"/>
    <property type="match status" value="1"/>
</dbReference>
<protein>
    <recommendedName>
        <fullName evidence="2">C-type lectin domain-containing protein</fullName>
    </recommendedName>
</protein>
<dbReference type="PROSITE" id="PS50041">
    <property type="entry name" value="C_TYPE_LECTIN_2"/>
    <property type="match status" value="1"/>
</dbReference>
<dbReference type="InterPro" id="IPR001304">
    <property type="entry name" value="C-type_lectin-like"/>
</dbReference>
<feature type="domain" description="C-type lectin" evidence="2">
    <location>
        <begin position="40"/>
        <end position="147"/>
    </location>
</feature>
<reference evidence="3" key="1">
    <citation type="submission" date="2022-11" db="UniProtKB">
        <authorList>
            <consortium name="EnsemblMetazoa"/>
        </authorList>
    </citation>
    <scope>IDENTIFICATION</scope>
</reference>
<dbReference type="Gene3D" id="3.10.100.10">
    <property type="entry name" value="Mannose-Binding Protein A, subunit A"/>
    <property type="match status" value="1"/>
</dbReference>
<evidence type="ECO:0000313" key="4">
    <source>
        <dbReference type="Proteomes" id="UP000887568"/>
    </source>
</evidence>
<dbReference type="CDD" id="cd00037">
    <property type="entry name" value="CLECT"/>
    <property type="match status" value="1"/>
</dbReference>
<feature type="signal peptide" evidence="1">
    <location>
        <begin position="1"/>
        <end position="19"/>
    </location>
</feature>
<dbReference type="RefSeq" id="XP_038066773.1">
    <property type="nucleotide sequence ID" value="XM_038210845.1"/>
</dbReference>
<dbReference type="InterPro" id="IPR016186">
    <property type="entry name" value="C-type_lectin-like/link_sf"/>
</dbReference>
<dbReference type="AlphaFoldDB" id="A0A914ASY6"/>
<name>A0A914ASY6_PATMI</name>